<evidence type="ECO:0000256" key="3">
    <source>
        <dbReference type="SAM" id="SignalP"/>
    </source>
</evidence>
<dbReference type="EMBL" id="JAAIKR010000001">
    <property type="protein sequence ID" value="MBR9726867.1"/>
    <property type="molecule type" value="Genomic_DNA"/>
</dbReference>
<dbReference type="InterPro" id="IPR013783">
    <property type="entry name" value="Ig-like_fold"/>
</dbReference>
<protein>
    <recommendedName>
        <fullName evidence="6">Carboxypeptidase regulatory-like domain-containing protein</fullName>
    </recommendedName>
</protein>
<dbReference type="Proteomes" id="UP000811844">
    <property type="component" value="Unassembled WGS sequence"/>
</dbReference>
<dbReference type="SUPFAM" id="SSF49478">
    <property type="entry name" value="Cna protein B-type domain"/>
    <property type="match status" value="1"/>
</dbReference>
<sequence>MTKYGWLSLLLSVCMINPCYAHRVKIFAWVNGQAIVGEVYFSGGIKAQQAKISLLDAQQTLAVTTTNRKGEFHFDGLDAKSYQLKANAGPGHQATFSIDAQEFGPVSRATATSSHQLNSSGNSTASTSIPTPTPSSFDSAAVVSLPSLDTLSAVTNADSSAASSTEVNQCQAQTRAAIAQAIIPLRKQLDAFEAEIRFRDIIGGLGYIAGLFGLWSMMRQRRV</sequence>
<feature type="region of interest" description="Disordered" evidence="1">
    <location>
        <begin position="109"/>
        <end position="132"/>
    </location>
</feature>
<accession>A0ABS5HYR7</accession>
<keyword evidence="2" id="KW-1133">Transmembrane helix</keyword>
<feature type="chain" id="PRO_5046230396" description="Carboxypeptidase regulatory-like domain-containing protein" evidence="3">
    <location>
        <begin position="22"/>
        <end position="223"/>
    </location>
</feature>
<keyword evidence="3" id="KW-0732">Signal</keyword>
<feature type="compositionally biased region" description="Polar residues" evidence="1">
    <location>
        <begin position="109"/>
        <end position="122"/>
    </location>
</feature>
<dbReference type="Gene3D" id="2.60.40.10">
    <property type="entry name" value="Immunoglobulins"/>
    <property type="match status" value="1"/>
</dbReference>
<evidence type="ECO:0000313" key="4">
    <source>
        <dbReference type="EMBL" id="MBR9726867.1"/>
    </source>
</evidence>
<feature type="compositionally biased region" description="Low complexity" evidence="1">
    <location>
        <begin position="123"/>
        <end position="132"/>
    </location>
</feature>
<keyword evidence="2" id="KW-0472">Membrane</keyword>
<proteinExistence type="predicted"/>
<evidence type="ECO:0000313" key="5">
    <source>
        <dbReference type="Proteomes" id="UP000811844"/>
    </source>
</evidence>
<name>A0ABS5HYR7_9GAMM</name>
<organism evidence="4 5">
    <name type="scientific">Shewanella intestini</name>
    <dbReference type="NCBI Taxonomy" id="2017544"/>
    <lineage>
        <taxon>Bacteria</taxon>
        <taxon>Pseudomonadati</taxon>
        <taxon>Pseudomonadota</taxon>
        <taxon>Gammaproteobacteria</taxon>
        <taxon>Alteromonadales</taxon>
        <taxon>Shewanellaceae</taxon>
        <taxon>Shewanella</taxon>
    </lineage>
</organism>
<keyword evidence="2" id="KW-0812">Transmembrane</keyword>
<evidence type="ECO:0008006" key="6">
    <source>
        <dbReference type="Google" id="ProtNLM"/>
    </source>
</evidence>
<gene>
    <name evidence="4" type="ORF">G3R48_02525</name>
</gene>
<evidence type="ECO:0000256" key="2">
    <source>
        <dbReference type="SAM" id="Phobius"/>
    </source>
</evidence>
<comment type="caution">
    <text evidence="4">The sequence shown here is derived from an EMBL/GenBank/DDBJ whole genome shotgun (WGS) entry which is preliminary data.</text>
</comment>
<feature type="signal peptide" evidence="3">
    <location>
        <begin position="1"/>
        <end position="21"/>
    </location>
</feature>
<reference evidence="4 5" key="1">
    <citation type="submission" date="2020-02" db="EMBL/GenBank/DDBJ databases">
        <title>Shewanella WXL01 sp. nov., a marine bacterium isolated from green algae in Luhuitou Fringing Reef (Northern South China Sea).</title>
        <authorList>
            <person name="Wang X."/>
        </authorList>
    </citation>
    <scope>NUCLEOTIDE SEQUENCE [LARGE SCALE GENOMIC DNA]</scope>
    <source>
        <strain evidence="4 5">MCCC 1A01895</strain>
    </source>
</reference>
<dbReference type="RefSeq" id="WP_153660626.1">
    <property type="nucleotide sequence ID" value="NZ_JAAIKR010000001.1"/>
</dbReference>
<feature type="transmembrane region" description="Helical" evidence="2">
    <location>
        <begin position="201"/>
        <end position="218"/>
    </location>
</feature>
<keyword evidence="5" id="KW-1185">Reference proteome</keyword>
<evidence type="ECO:0000256" key="1">
    <source>
        <dbReference type="SAM" id="MobiDB-lite"/>
    </source>
</evidence>